<name>A0A067QB19_9AGAM</name>
<feature type="region of interest" description="Disordered" evidence="1">
    <location>
        <begin position="649"/>
        <end position="671"/>
    </location>
</feature>
<evidence type="ECO:0000256" key="1">
    <source>
        <dbReference type="SAM" id="MobiDB-lite"/>
    </source>
</evidence>
<feature type="transmembrane region" description="Helical" evidence="2">
    <location>
        <begin position="76"/>
        <end position="95"/>
    </location>
</feature>
<sequence length="671" mass="74383">MPYQRREAYPYQRDPENRFIKSLLLSGHPTPLIHNAMHLIQRYRLVVHPLIIVLALGSCISIGVFGSSIGFETSDLVLMGVNGFVALVSIASILVSVWRKNTILSNFWLELVWLSCLIALFAYGSHEYYLFDLAPYISNFQFFTLVVSWVLQTLAGAITFGLVVMLVKLSWGLTPSRRDGSSFDHSGIHAIIGTPRSLEERKTLLHDTIGGFIFRHTLFRKQRYEPASIALIRGSIAFLAMAFIVLYGLDLLVVAPIVESAFFPVRSSSSLPSWRAVQQPGAGGRSHALFLRPVLSDLAFVFGQMNYTVDSTASSPPNSYDPLSPSDFVPTPLGTNISISWVTPDGSTFSCPQTMVPWDWDISLPGVGDPKELYILVNCSQPLLQAPAEFIQIVVDFSNIPEQSLWNNINFYTIQASAFPLPNSVRTFMDTVIQYLSTFPMVVGARLRGTTVLGSRRIIQKSWKDVIGVGAVSRFLSRSNIEFIFPQNYNNFNTYTHNNLIPDDSSQANYPGNVSTLLLTSAVDFSDFVTEEDYRQHTLISALASLGGFFTIIDGVFAMVFATTLSKVLFGSKMISPFGILGLILGEKLRRAMDDQYPLLRSQVREGGMATFLSDNVLDLSILEDGSSPGEPSSSRYRESSAVLPPRFQHMDSQGEQSASDSQSIREIKSC</sequence>
<dbReference type="EMBL" id="KL197709">
    <property type="protein sequence ID" value="KDQ64258.1"/>
    <property type="molecule type" value="Genomic_DNA"/>
</dbReference>
<keyword evidence="4" id="KW-1185">Reference proteome</keyword>
<keyword evidence="2" id="KW-1133">Transmembrane helix</keyword>
<dbReference type="HOGENOM" id="CLU_026511_0_0_1"/>
<organism evidence="3 4">
    <name type="scientific">Jaapia argillacea MUCL 33604</name>
    <dbReference type="NCBI Taxonomy" id="933084"/>
    <lineage>
        <taxon>Eukaryota</taxon>
        <taxon>Fungi</taxon>
        <taxon>Dikarya</taxon>
        <taxon>Basidiomycota</taxon>
        <taxon>Agaricomycotina</taxon>
        <taxon>Agaricomycetes</taxon>
        <taxon>Agaricomycetidae</taxon>
        <taxon>Jaapiales</taxon>
        <taxon>Jaapiaceae</taxon>
        <taxon>Jaapia</taxon>
    </lineage>
</organism>
<evidence type="ECO:0000256" key="2">
    <source>
        <dbReference type="SAM" id="Phobius"/>
    </source>
</evidence>
<feature type="compositionally biased region" description="Polar residues" evidence="1">
    <location>
        <begin position="651"/>
        <end position="663"/>
    </location>
</feature>
<keyword evidence="2" id="KW-0812">Transmembrane</keyword>
<feature type="transmembrane region" description="Helical" evidence="2">
    <location>
        <begin position="45"/>
        <end position="70"/>
    </location>
</feature>
<gene>
    <name evidence="3" type="ORF">JAAARDRAFT_52234</name>
</gene>
<evidence type="ECO:0000313" key="4">
    <source>
        <dbReference type="Proteomes" id="UP000027265"/>
    </source>
</evidence>
<protein>
    <submittedName>
        <fullName evidence="3">Uncharacterized protein</fullName>
    </submittedName>
</protein>
<feature type="transmembrane region" description="Helical" evidence="2">
    <location>
        <begin position="107"/>
        <end position="126"/>
    </location>
</feature>
<keyword evidence="2" id="KW-0472">Membrane</keyword>
<proteinExistence type="predicted"/>
<dbReference type="Proteomes" id="UP000027265">
    <property type="component" value="Unassembled WGS sequence"/>
</dbReference>
<reference evidence="4" key="1">
    <citation type="journal article" date="2014" name="Proc. Natl. Acad. Sci. U.S.A.">
        <title>Extensive sampling of basidiomycete genomes demonstrates inadequacy of the white-rot/brown-rot paradigm for wood decay fungi.</title>
        <authorList>
            <person name="Riley R."/>
            <person name="Salamov A.A."/>
            <person name="Brown D.W."/>
            <person name="Nagy L.G."/>
            <person name="Floudas D."/>
            <person name="Held B.W."/>
            <person name="Levasseur A."/>
            <person name="Lombard V."/>
            <person name="Morin E."/>
            <person name="Otillar R."/>
            <person name="Lindquist E.A."/>
            <person name="Sun H."/>
            <person name="LaButti K.M."/>
            <person name="Schmutz J."/>
            <person name="Jabbour D."/>
            <person name="Luo H."/>
            <person name="Baker S.E."/>
            <person name="Pisabarro A.G."/>
            <person name="Walton J.D."/>
            <person name="Blanchette R.A."/>
            <person name="Henrissat B."/>
            <person name="Martin F."/>
            <person name="Cullen D."/>
            <person name="Hibbett D.S."/>
            <person name="Grigoriev I.V."/>
        </authorList>
    </citation>
    <scope>NUCLEOTIDE SEQUENCE [LARGE SCALE GENOMIC DNA]</scope>
    <source>
        <strain evidence="4">MUCL 33604</strain>
    </source>
</reference>
<accession>A0A067QB19</accession>
<feature type="transmembrane region" description="Helical" evidence="2">
    <location>
        <begin position="230"/>
        <end position="258"/>
    </location>
</feature>
<dbReference type="OrthoDB" id="3324957at2759"/>
<feature type="transmembrane region" description="Helical" evidence="2">
    <location>
        <begin position="146"/>
        <end position="167"/>
    </location>
</feature>
<evidence type="ECO:0000313" key="3">
    <source>
        <dbReference type="EMBL" id="KDQ64258.1"/>
    </source>
</evidence>
<dbReference type="InParanoid" id="A0A067QB19"/>
<dbReference type="AlphaFoldDB" id="A0A067QB19"/>